<dbReference type="GO" id="GO:0005777">
    <property type="term" value="C:peroxisome"/>
    <property type="evidence" value="ECO:0007669"/>
    <property type="project" value="TreeGrafter"/>
</dbReference>
<keyword evidence="10" id="KW-0756">Sterol biosynthesis</keyword>
<feature type="domain" description="GHMP kinase C-terminal" evidence="17">
    <location>
        <begin position="352"/>
        <end position="421"/>
    </location>
</feature>
<dbReference type="InterPro" id="IPR035102">
    <property type="entry name" value="Phosphomevalonate_kinase"/>
</dbReference>
<evidence type="ECO:0000256" key="15">
    <source>
        <dbReference type="PIRNR" id="PIRNR017288"/>
    </source>
</evidence>
<evidence type="ECO:0000259" key="17">
    <source>
        <dbReference type="Pfam" id="PF08544"/>
    </source>
</evidence>
<evidence type="ECO:0000256" key="5">
    <source>
        <dbReference type="ARBA" id="ARBA00022679"/>
    </source>
</evidence>
<evidence type="ECO:0000256" key="3">
    <source>
        <dbReference type="ARBA" id="ARBA00012958"/>
    </source>
</evidence>
<dbReference type="RefSeq" id="XP_016216849.1">
    <property type="nucleotide sequence ID" value="XM_016355713.1"/>
</dbReference>
<evidence type="ECO:0000256" key="11">
    <source>
        <dbReference type="ARBA" id="ARBA00023098"/>
    </source>
</evidence>
<evidence type="ECO:0000256" key="1">
    <source>
        <dbReference type="ARBA" id="ARBA00005017"/>
    </source>
</evidence>
<gene>
    <name evidence="18" type="ORF">PV09_02639</name>
</gene>
<dbReference type="InterPro" id="IPR036554">
    <property type="entry name" value="GHMP_kinase_C_sf"/>
</dbReference>
<dbReference type="EC" id="2.7.4.2" evidence="3 15"/>
<dbReference type="GO" id="GO:0006696">
    <property type="term" value="P:ergosterol biosynthetic process"/>
    <property type="evidence" value="ECO:0007669"/>
    <property type="project" value="TreeGrafter"/>
</dbReference>
<evidence type="ECO:0000256" key="10">
    <source>
        <dbReference type="ARBA" id="ARBA00023011"/>
    </source>
</evidence>
<protein>
    <recommendedName>
        <fullName evidence="3 15">Phosphomevalonate kinase</fullName>
        <ecNumber evidence="3 15">2.7.4.2</ecNumber>
    </recommendedName>
</protein>
<keyword evidence="6" id="KW-0547">Nucleotide-binding</keyword>
<dbReference type="GO" id="GO:0010142">
    <property type="term" value="P:farnesyl diphosphate biosynthetic process, mevalonate pathway"/>
    <property type="evidence" value="ECO:0007669"/>
    <property type="project" value="TreeGrafter"/>
</dbReference>
<dbReference type="PIRSF" id="PIRSF017288">
    <property type="entry name" value="PMK_GHMP_euk"/>
    <property type="match status" value="1"/>
</dbReference>
<evidence type="ECO:0000259" key="16">
    <source>
        <dbReference type="Pfam" id="PF00288"/>
    </source>
</evidence>
<comment type="pathway">
    <text evidence="1 15">Isoprenoid biosynthesis; isopentenyl diphosphate biosynthesis via mevalonate pathway; isopentenyl diphosphate from (R)-mevalonate: step 2/3.</text>
</comment>
<dbReference type="EMBL" id="KN847534">
    <property type="protein sequence ID" value="KIW06980.1"/>
    <property type="molecule type" value="Genomic_DNA"/>
</dbReference>
<organism evidence="18 19">
    <name type="scientific">Verruconis gallopava</name>
    <dbReference type="NCBI Taxonomy" id="253628"/>
    <lineage>
        <taxon>Eukaryota</taxon>
        <taxon>Fungi</taxon>
        <taxon>Dikarya</taxon>
        <taxon>Ascomycota</taxon>
        <taxon>Pezizomycotina</taxon>
        <taxon>Dothideomycetes</taxon>
        <taxon>Pleosporomycetidae</taxon>
        <taxon>Venturiales</taxon>
        <taxon>Sympoventuriaceae</taxon>
        <taxon>Verruconis</taxon>
    </lineage>
</organism>
<keyword evidence="13 15" id="KW-0753">Steroid metabolism</keyword>
<keyword evidence="7 15" id="KW-0418">Kinase</keyword>
<keyword evidence="19" id="KW-1185">Reference proteome</keyword>
<dbReference type="Gene3D" id="3.30.230.10">
    <property type="match status" value="1"/>
</dbReference>
<evidence type="ECO:0000313" key="19">
    <source>
        <dbReference type="Proteomes" id="UP000053259"/>
    </source>
</evidence>
<dbReference type="AlphaFoldDB" id="A0A0D2AK95"/>
<evidence type="ECO:0000256" key="9">
    <source>
        <dbReference type="ARBA" id="ARBA00022955"/>
    </source>
</evidence>
<keyword evidence="9 15" id="KW-0752">Steroid biosynthesis</keyword>
<dbReference type="Pfam" id="PF00288">
    <property type="entry name" value="GHMP_kinases_N"/>
    <property type="match status" value="1"/>
</dbReference>
<dbReference type="OrthoDB" id="10262935at2759"/>
<reference evidence="18 19" key="1">
    <citation type="submission" date="2015-01" db="EMBL/GenBank/DDBJ databases">
        <title>The Genome Sequence of Ochroconis gallopava CBS43764.</title>
        <authorList>
            <consortium name="The Broad Institute Genomics Platform"/>
            <person name="Cuomo C."/>
            <person name="de Hoog S."/>
            <person name="Gorbushina A."/>
            <person name="Stielow B."/>
            <person name="Teixiera M."/>
            <person name="Abouelleil A."/>
            <person name="Chapman S.B."/>
            <person name="Priest M."/>
            <person name="Young S.K."/>
            <person name="Wortman J."/>
            <person name="Nusbaum C."/>
            <person name="Birren B."/>
        </authorList>
    </citation>
    <scope>NUCLEOTIDE SEQUENCE [LARGE SCALE GENOMIC DNA]</scope>
    <source>
        <strain evidence="18 19">CBS 43764</strain>
    </source>
</reference>
<dbReference type="STRING" id="253628.A0A0D2AK95"/>
<comment type="similarity">
    <text evidence="2 15">Belongs to the GHMP kinase family. Mevalonate kinase subfamily.</text>
</comment>
<keyword evidence="4 15" id="KW-0444">Lipid biosynthesis</keyword>
<proteinExistence type="inferred from homology"/>
<dbReference type="InParanoid" id="A0A0D2AK95"/>
<dbReference type="Proteomes" id="UP000053259">
    <property type="component" value="Unassembled WGS sequence"/>
</dbReference>
<dbReference type="InterPro" id="IPR006204">
    <property type="entry name" value="GHMP_kinase_N_dom"/>
</dbReference>
<dbReference type="Gene3D" id="3.30.70.890">
    <property type="entry name" value="GHMP kinase, C-terminal domain"/>
    <property type="match status" value="1"/>
</dbReference>
<evidence type="ECO:0000313" key="18">
    <source>
        <dbReference type="EMBL" id="KIW06980.1"/>
    </source>
</evidence>
<dbReference type="HOGENOM" id="CLU_022059_1_0_1"/>
<dbReference type="SUPFAM" id="SSF55060">
    <property type="entry name" value="GHMP Kinase, C-terminal domain"/>
    <property type="match status" value="1"/>
</dbReference>
<dbReference type="InterPro" id="IPR014721">
    <property type="entry name" value="Ribsml_uS5_D2-typ_fold_subgr"/>
</dbReference>
<dbReference type="GO" id="GO:0005524">
    <property type="term" value="F:ATP binding"/>
    <property type="evidence" value="ECO:0007669"/>
    <property type="project" value="UniProtKB-UniRule"/>
</dbReference>
<feature type="domain" description="GHMP kinase N-terminal" evidence="16">
    <location>
        <begin position="163"/>
        <end position="228"/>
    </location>
</feature>
<dbReference type="PANTHER" id="PTHR31814">
    <property type="match status" value="1"/>
</dbReference>
<evidence type="ECO:0000256" key="4">
    <source>
        <dbReference type="ARBA" id="ARBA00022516"/>
    </source>
</evidence>
<evidence type="ECO:0000256" key="6">
    <source>
        <dbReference type="ARBA" id="ARBA00022741"/>
    </source>
</evidence>
<keyword evidence="11 15" id="KW-0443">Lipid metabolism</keyword>
<evidence type="ECO:0000256" key="2">
    <source>
        <dbReference type="ARBA" id="ARBA00006495"/>
    </source>
</evidence>
<dbReference type="VEuPathDB" id="FungiDB:PV09_02639"/>
<accession>A0A0D2AK95</accession>
<evidence type="ECO:0000256" key="13">
    <source>
        <dbReference type="ARBA" id="ARBA00023221"/>
    </source>
</evidence>
<keyword evidence="12" id="KW-1207">Sterol metabolism</keyword>
<dbReference type="SUPFAM" id="SSF54211">
    <property type="entry name" value="Ribosomal protein S5 domain 2-like"/>
    <property type="match status" value="1"/>
</dbReference>
<name>A0A0D2AK95_9PEZI</name>
<sequence>MMTSFSASASAPGKVFLAGGYLVLDREYTALVFGLDARIHAHIEPLKTTSGVHLEEIVVRSPQFREAHWEYGYRATEEAGGVKVTQLRVSAQDKIKKNPFIETTLSYVLTYIASVTSPNIPPSIITILADDSYYTTSNPSGSSSTGSSKTFSDFGVKLSDAHKTGLGSSAALVTSLTAALLLHYLPKGSFSLDNEASKKRLHNLAQTAHCAAQGKVGSGFDIATAVYGSCLYRRFSPSLLDGLGNPASAGFSARLKALVEESGPDSTWDVEVFKQKVKIPKGLRLVMCDVDCGSETPGMVKQVLAWRAREHDEADMLWGALQTRNEALAAELTRIAATGGQGADYAPLKSIIAEIRNYIREMSRLSGVPIEPPPQTKLIDACSQVEGVIGGVVPGAGGYDAIALLIEDKEDVLRRLDAMLETWQVEVYAEPGSGPSIGKVTRLPVREEMDGIRVEDASKYGKWIQ</sequence>
<keyword evidence="5 15" id="KW-0808">Transferase</keyword>
<dbReference type="FunCoup" id="A0A0D2AK95">
    <property type="interactions" value="113"/>
</dbReference>
<evidence type="ECO:0000256" key="14">
    <source>
        <dbReference type="ARBA" id="ARBA00029326"/>
    </source>
</evidence>
<evidence type="ECO:0000256" key="12">
    <source>
        <dbReference type="ARBA" id="ARBA00023166"/>
    </source>
</evidence>
<dbReference type="UniPathway" id="UPA00057">
    <property type="reaction ID" value="UER00099"/>
</dbReference>
<dbReference type="InterPro" id="IPR013750">
    <property type="entry name" value="GHMP_kinase_C_dom"/>
</dbReference>
<comment type="catalytic activity">
    <reaction evidence="14">
        <text>(R)-5-phosphomevalonate + ATP = (R)-5-diphosphomevalonate + ADP</text>
        <dbReference type="Rhea" id="RHEA:16341"/>
        <dbReference type="ChEBI" id="CHEBI:30616"/>
        <dbReference type="ChEBI" id="CHEBI:57557"/>
        <dbReference type="ChEBI" id="CHEBI:58146"/>
        <dbReference type="ChEBI" id="CHEBI:456216"/>
        <dbReference type="EC" id="2.7.4.2"/>
    </reaction>
    <physiologicalReaction direction="left-to-right" evidence="14">
        <dbReference type="Rhea" id="RHEA:16342"/>
    </physiologicalReaction>
</comment>
<dbReference type="InterPro" id="IPR020568">
    <property type="entry name" value="Ribosomal_Su5_D2-typ_SF"/>
</dbReference>
<evidence type="ECO:0000256" key="8">
    <source>
        <dbReference type="ARBA" id="ARBA00022840"/>
    </source>
</evidence>
<dbReference type="PANTHER" id="PTHR31814:SF2">
    <property type="entry name" value="PHOSPHOMEVALONATE KINASE"/>
    <property type="match status" value="1"/>
</dbReference>
<keyword evidence="8" id="KW-0067">ATP-binding</keyword>
<dbReference type="FunFam" id="3.30.70.890:FF:000018">
    <property type="entry name" value="Phosphomevalonate kinase"/>
    <property type="match status" value="1"/>
</dbReference>
<dbReference type="InterPro" id="IPR016005">
    <property type="entry name" value="Erg8"/>
</dbReference>
<dbReference type="Pfam" id="PF08544">
    <property type="entry name" value="GHMP_kinases_C"/>
    <property type="match status" value="1"/>
</dbReference>
<dbReference type="GO" id="GO:0004631">
    <property type="term" value="F:phosphomevalonate kinase activity"/>
    <property type="evidence" value="ECO:0007669"/>
    <property type="project" value="UniProtKB-UniRule"/>
</dbReference>
<dbReference type="GeneID" id="27310612"/>
<dbReference type="GO" id="GO:0019287">
    <property type="term" value="P:isopentenyl diphosphate biosynthetic process, mevalonate pathway"/>
    <property type="evidence" value="ECO:0007669"/>
    <property type="project" value="UniProtKB-UniRule"/>
</dbReference>
<evidence type="ECO:0000256" key="7">
    <source>
        <dbReference type="ARBA" id="ARBA00022777"/>
    </source>
</evidence>